<feature type="compositionally biased region" description="Pro residues" evidence="12">
    <location>
        <begin position="108"/>
        <end position="117"/>
    </location>
</feature>
<evidence type="ECO:0000256" key="5">
    <source>
        <dbReference type="ARBA" id="ARBA00016930"/>
    </source>
</evidence>
<organism evidence="14 15">
    <name type="scientific">Hippocampus comes</name>
    <name type="common">Tiger tail seahorse</name>
    <dbReference type="NCBI Taxonomy" id="109280"/>
    <lineage>
        <taxon>Eukaryota</taxon>
        <taxon>Metazoa</taxon>
        <taxon>Chordata</taxon>
        <taxon>Craniata</taxon>
        <taxon>Vertebrata</taxon>
        <taxon>Euteleostomi</taxon>
        <taxon>Actinopterygii</taxon>
        <taxon>Neopterygii</taxon>
        <taxon>Teleostei</taxon>
        <taxon>Neoteleostei</taxon>
        <taxon>Acanthomorphata</taxon>
        <taxon>Syngnathiaria</taxon>
        <taxon>Syngnathiformes</taxon>
        <taxon>Syngnathoidei</taxon>
        <taxon>Syngnathidae</taxon>
        <taxon>Hippocampus</taxon>
    </lineage>
</organism>
<evidence type="ECO:0000256" key="9">
    <source>
        <dbReference type="ARBA" id="ARBA00023054"/>
    </source>
</evidence>
<protein>
    <recommendedName>
        <fullName evidence="5">Actin filament-associated protein 1-like 1</fullName>
    </recommendedName>
</protein>
<feature type="compositionally biased region" description="Low complexity" evidence="12">
    <location>
        <begin position="176"/>
        <end position="185"/>
    </location>
</feature>
<feature type="coiled-coil region" evidence="11">
    <location>
        <begin position="611"/>
        <end position="700"/>
    </location>
</feature>
<dbReference type="Pfam" id="PF00169">
    <property type="entry name" value="PH"/>
    <property type="match status" value="1"/>
</dbReference>
<evidence type="ECO:0000259" key="13">
    <source>
        <dbReference type="PROSITE" id="PS50003"/>
    </source>
</evidence>
<evidence type="ECO:0000256" key="2">
    <source>
        <dbReference type="ARBA" id="ARBA00004188"/>
    </source>
</evidence>
<reference evidence="14" key="1">
    <citation type="submission" date="2025-08" db="UniProtKB">
        <authorList>
            <consortium name="Ensembl"/>
        </authorList>
    </citation>
    <scope>IDENTIFICATION</scope>
</reference>
<feature type="compositionally biased region" description="Polar residues" evidence="12">
    <location>
        <begin position="160"/>
        <end position="175"/>
    </location>
</feature>
<evidence type="ECO:0000256" key="1">
    <source>
        <dbReference type="ARBA" id="ARBA00002089"/>
    </source>
</evidence>
<keyword evidence="8" id="KW-0965">Cell junction</keyword>
<feature type="region of interest" description="Disordered" evidence="12">
    <location>
        <begin position="91"/>
        <end position="120"/>
    </location>
</feature>
<keyword evidence="6" id="KW-0963">Cytoplasm</keyword>
<dbReference type="Gene3D" id="2.30.29.30">
    <property type="entry name" value="Pleckstrin-homology domain (PH domain)/Phosphotyrosine-binding domain (PTB)"/>
    <property type="match status" value="2"/>
</dbReference>
<evidence type="ECO:0000256" key="12">
    <source>
        <dbReference type="SAM" id="MobiDB-lite"/>
    </source>
</evidence>
<accession>A0A3Q2YUZ7</accession>
<dbReference type="Proteomes" id="UP000264820">
    <property type="component" value="Unplaced"/>
</dbReference>
<dbReference type="OMA" id="SQCNNTE"/>
<dbReference type="InterPro" id="IPR001849">
    <property type="entry name" value="PH_domain"/>
</dbReference>
<dbReference type="GO" id="GO:0042995">
    <property type="term" value="C:cell projection"/>
    <property type="evidence" value="ECO:0007669"/>
    <property type="project" value="UniProtKB-SubCell"/>
</dbReference>
<dbReference type="Ensembl" id="ENSHCOT00000002532.1">
    <property type="protein sequence ID" value="ENSHCOP00000021859.1"/>
    <property type="gene ID" value="ENSHCOG00000009048.1"/>
</dbReference>
<dbReference type="GO" id="GO:0002102">
    <property type="term" value="C:podosome"/>
    <property type="evidence" value="ECO:0007669"/>
    <property type="project" value="UniProtKB-SubCell"/>
</dbReference>
<evidence type="ECO:0000256" key="3">
    <source>
        <dbReference type="ARBA" id="ARBA00004264"/>
    </source>
</evidence>
<evidence type="ECO:0000313" key="15">
    <source>
        <dbReference type="Proteomes" id="UP000264820"/>
    </source>
</evidence>
<dbReference type="SMART" id="SM00233">
    <property type="entry name" value="PH"/>
    <property type="match status" value="2"/>
</dbReference>
<dbReference type="AlphaFoldDB" id="A0A3Q2YUZ7"/>
<dbReference type="PROSITE" id="PS50003">
    <property type="entry name" value="PH_DOMAIN"/>
    <property type="match status" value="1"/>
</dbReference>
<dbReference type="PANTHER" id="PTHR14338">
    <property type="entry name" value="ACTIN FILAMENT-ASSOCIATED PROTEIN 1 FAMILY MEMBER"/>
    <property type="match status" value="1"/>
</dbReference>
<evidence type="ECO:0000256" key="6">
    <source>
        <dbReference type="ARBA" id="ARBA00022490"/>
    </source>
</evidence>
<evidence type="ECO:0000256" key="7">
    <source>
        <dbReference type="ARBA" id="ARBA00022737"/>
    </source>
</evidence>
<reference evidence="14" key="2">
    <citation type="submission" date="2025-09" db="UniProtKB">
        <authorList>
            <consortium name="Ensembl"/>
        </authorList>
    </citation>
    <scope>IDENTIFICATION</scope>
</reference>
<comment type="subcellular location">
    <subcellularLocation>
        <location evidence="3">Cell projection</location>
        <location evidence="3">Invadopodium</location>
    </subcellularLocation>
    <subcellularLocation>
        <location evidence="2">Cell projection</location>
        <location evidence="2">Podosome</location>
    </subcellularLocation>
    <subcellularLocation>
        <location evidence="4">Cytoplasm</location>
    </subcellularLocation>
</comment>
<feature type="region of interest" description="Disordered" evidence="12">
    <location>
        <begin position="153"/>
        <end position="208"/>
    </location>
</feature>
<keyword evidence="9 11" id="KW-0175">Coiled coil</keyword>
<evidence type="ECO:0000256" key="4">
    <source>
        <dbReference type="ARBA" id="ARBA00004496"/>
    </source>
</evidence>
<dbReference type="InterPro" id="IPR011993">
    <property type="entry name" value="PH-like_dom_sf"/>
</dbReference>
<feature type="compositionally biased region" description="Low complexity" evidence="12">
    <location>
        <begin position="357"/>
        <end position="372"/>
    </location>
</feature>
<name>A0A3Q2YUZ7_HIPCM</name>
<feature type="domain" description="PH" evidence="13">
    <location>
        <begin position="215"/>
        <end position="312"/>
    </location>
</feature>
<feature type="region of interest" description="Disordered" evidence="12">
    <location>
        <begin position="562"/>
        <end position="600"/>
    </location>
</feature>
<evidence type="ECO:0000256" key="11">
    <source>
        <dbReference type="SAM" id="Coils"/>
    </source>
</evidence>
<dbReference type="InterPro" id="IPR030113">
    <property type="entry name" value="AFAP"/>
</dbReference>
<evidence type="ECO:0000256" key="8">
    <source>
        <dbReference type="ARBA" id="ARBA00022949"/>
    </source>
</evidence>
<dbReference type="FunFam" id="2.30.29.30:FF:000020">
    <property type="entry name" value="Actin filament-associated protein 1-like 2 isoform 1"/>
    <property type="match status" value="1"/>
</dbReference>
<keyword evidence="15" id="KW-1185">Reference proteome</keyword>
<evidence type="ECO:0000256" key="10">
    <source>
        <dbReference type="ARBA" id="ARBA00023273"/>
    </source>
</evidence>
<keyword evidence="10" id="KW-0966">Cell projection</keyword>
<dbReference type="PANTHER" id="PTHR14338:SF1">
    <property type="entry name" value="ACTIN FILAMENT-ASSOCIATED PROTEIN 1-LIKE 1"/>
    <property type="match status" value="1"/>
</dbReference>
<dbReference type="GO" id="GO:0005829">
    <property type="term" value="C:cytosol"/>
    <property type="evidence" value="ECO:0007669"/>
    <property type="project" value="TreeGrafter"/>
</dbReference>
<feature type="compositionally biased region" description="Basic and acidic residues" evidence="12">
    <location>
        <begin position="754"/>
        <end position="764"/>
    </location>
</feature>
<dbReference type="GeneTree" id="ENSGT00950000183067"/>
<feature type="region of interest" description="Disordered" evidence="12">
    <location>
        <begin position="315"/>
        <end position="379"/>
    </location>
</feature>
<sequence length="764" mass="83031">MEPKRQSEAVERLVGELASLLEMLDGESLSAAAAHKMASVRNILHTLQASGAGSDVYVNSGLDGNGTSFVESLFEGFDCDLHALCTSPVLQREEEEEETHGDKSTPTDTPPPVPTTPLPEDYYEEALPLEPDSAPQYFTTDTDAHRNSEEDAYYEDADNNYPTTRINGTPQNSYNDSDAVSSSYESYEEDDEAKTQSPPPRWSATDGSADAPVGNCRICAFLPRKKRFGQWAKQLVVVRDDKLQCYKSVKESTPHTEIPLGQCSVLYVNKDGRKKKRHELRFSLPAGEVLVLAVQSREQAQRWIKAVRGVGDDCGNADALDASTPPVVRGKTSLDKMPQSDRHASDSDGGPAADCQSSARGAAPGSSPGPGRDAADPLGKAKRGALSELTGSMSRAAGKTINQIITFSKRKPPVLSARRDDPGCGYLGVCVGGVWKECWCTVRAGNLNLHQEPGDRRAPVAAFPLRGAEVVPGGLGPKRPFSFRILQGGAELAALEAGCSQSLGRWLGVLLAETGGGALPDELHYDYVDVDTLTDIRHAARRSFLWATAAVVSTYDEVYESVEDDGGGPAARSASPRRRASFSSRDSDRTEQQAAIKRHASNVNQYARYGKLRAEDDARRYVTQQAELERQKDALRRDLHALRADRKNLKESKDGRVADAAAERRLVQLEALCRQKEEERVELELQLTRVKENLNKSLARGAIVAPPASATQVCGSKARDVSDRGGAVPVNSASELRKRLPSLDASSKGNVMQKAKEWESKTRT</sequence>
<feature type="region of interest" description="Disordered" evidence="12">
    <location>
        <begin position="709"/>
        <end position="764"/>
    </location>
</feature>
<dbReference type="GO" id="GO:0017124">
    <property type="term" value="F:SH3 domain binding"/>
    <property type="evidence" value="ECO:0007669"/>
    <property type="project" value="TreeGrafter"/>
</dbReference>
<dbReference type="SUPFAM" id="SSF50729">
    <property type="entry name" value="PH domain-like"/>
    <property type="match status" value="2"/>
</dbReference>
<comment type="function">
    <text evidence="1">May be involved in podosome and invadosome formation.</text>
</comment>
<keyword evidence="7" id="KW-0677">Repeat</keyword>
<proteinExistence type="predicted"/>
<evidence type="ECO:0000313" key="14">
    <source>
        <dbReference type="Ensembl" id="ENSHCOP00000021859.1"/>
    </source>
</evidence>
<feature type="compositionally biased region" description="Basic and acidic residues" evidence="12">
    <location>
        <begin position="332"/>
        <end position="346"/>
    </location>
</feature>